<organism evidence="11 12">
    <name type="scientific">Aerophobetes bacterium</name>
    <dbReference type="NCBI Taxonomy" id="2030807"/>
    <lineage>
        <taxon>Bacteria</taxon>
        <taxon>Candidatus Aerophobota</taxon>
    </lineage>
</organism>
<dbReference type="InterPro" id="IPR045864">
    <property type="entry name" value="aa-tRNA-synth_II/BPL/LPL"/>
</dbReference>
<dbReference type="EC" id="2.3.1.181" evidence="5 6"/>
<dbReference type="PANTHER" id="PTHR10993:SF7">
    <property type="entry name" value="LIPOYLTRANSFERASE 2, MITOCHONDRIAL-RELATED"/>
    <property type="match status" value="1"/>
</dbReference>
<evidence type="ECO:0000259" key="10">
    <source>
        <dbReference type="PROSITE" id="PS51733"/>
    </source>
</evidence>
<feature type="domain" description="BPL/LPL catalytic" evidence="10">
    <location>
        <begin position="31"/>
        <end position="213"/>
    </location>
</feature>
<feature type="active site" description="Acyl-thioester intermediate" evidence="5 7">
    <location>
        <position position="174"/>
    </location>
</feature>
<comment type="miscellaneous">
    <text evidence="5">In the reaction, the free carboxyl group of octanoic acid is attached via an amide linkage to the epsilon-amino group of a specific lysine residue of lipoyl domains of lipoate-dependent enzymes.</text>
</comment>
<keyword evidence="5" id="KW-0963">Cytoplasm</keyword>
<dbReference type="PROSITE" id="PS01313">
    <property type="entry name" value="LIPB"/>
    <property type="match status" value="1"/>
</dbReference>
<dbReference type="AlphaFoldDB" id="A0A523QIG5"/>
<comment type="similarity">
    <text evidence="5 6">Belongs to the LipB family.</text>
</comment>
<dbReference type="InterPro" id="IPR000544">
    <property type="entry name" value="Octanoyltransferase"/>
</dbReference>
<dbReference type="Proteomes" id="UP000320781">
    <property type="component" value="Unassembled WGS sequence"/>
</dbReference>
<dbReference type="PROSITE" id="PS51733">
    <property type="entry name" value="BPL_LPL_CATALYTIC"/>
    <property type="match status" value="1"/>
</dbReference>
<evidence type="ECO:0000256" key="3">
    <source>
        <dbReference type="ARBA" id="ARBA00023315"/>
    </source>
</evidence>
<dbReference type="PANTHER" id="PTHR10993">
    <property type="entry name" value="OCTANOYLTRANSFERASE"/>
    <property type="match status" value="1"/>
</dbReference>
<evidence type="ECO:0000256" key="9">
    <source>
        <dbReference type="PIRSR" id="PIRSR016262-3"/>
    </source>
</evidence>
<feature type="binding site" evidence="5 8">
    <location>
        <begin position="156"/>
        <end position="158"/>
    </location>
    <ligand>
        <name>substrate</name>
    </ligand>
</feature>
<dbReference type="EMBL" id="SOKU01000221">
    <property type="protein sequence ID" value="TES85386.1"/>
    <property type="molecule type" value="Genomic_DNA"/>
</dbReference>
<sequence>MRKLTLLDLGQRDYSEVWHIQEDLVKEVISGASQDTLILVEHTPVVTLGRQGSEEDVLVSFEDLSGRGIQFFKVDRGGRATFHGPGQLVAYPILSLLGQDRDIHNYLRNLEAVIIGLLADLDLRGEGKEDQAGVWIDEQKVASIGIGVKKWVTYHGLALNVDIDLDYFSLIDPCGVGQAKITSLAKVLSSQVKMDQIKKSFVSSFSEVFKRMPIPESYSSFPSERCQEMASFR</sequence>
<comment type="subcellular location">
    <subcellularLocation>
        <location evidence="5">Cytoplasm</location>
    </subcellularLocation>
</comment>
<dbReference type="Gene3D" id="3.30.930.10">
    <property type="entry name" value="Bira Bifunctional Protein, Domain 2"/>
    <property type="match status" value="1"/>
</dbReference>
<evidence type="ECO:0000256" key="4">
    <source>
        <dbReference type="ARBA" id="ARBA00024732"/>
    </source>
</evidence>
<dbReference type="NCBIfam" id="NF010925">
    <property type="entry name" value="PRK14345.1"/>
    <property type="match status" value="1"/>
</dbReference>
<dbReference type="GO" id="GO:0033819">
    <property type="term" value="F:lipoyl(octanoyl) transferase activity"/>
    <property type="evidence" value="ECO:0007669"/>
    <property type="project" value="UniProtKB-EC"/>
</dbReference>
<comment type="catalytic activity">
    <reaction evidence="5 6">
        <text>octanoyl-[ACP] + L-lysyl-[protein] = N(6)-octanoyl-L-lysyl-[protein] + holo-[ACP] + H(+)</text>
        <dbReference type="Rhea" id="RHEA:17665"/>
        <dbReference type="Rhea" id="RHEA-COMP:9636"/>
        <dbReference type="Rhea" id="RHEA-COMP:9685"/>
        <dbReference type="Rhea" id="RHEA-COMP:9752"/>
        <dbReference type="Rhea" id="RHEA-COMP:9928"/>
        <dbReference type="ChEBI" id="CHEBI:15378"/>
        <dbReference type="ChEBI" id="CHEBI:29969"/>
        <dbReference type="ChEBI" id="CHEBI:64479"/>
        <dbReference type="ChEBI" id="CHEBI:78463"/>
        <dbReference type="ChEBI" id="CHEBI:78809"/>
        <dbReference type="EC" id="2.3.1.181"/>
    </reaction>
</comment>
<evidence type="ECO:0000256" key="7">
    <source>
        <dbReference type="PIRSR" id="PIRSR016262-1"/>
    </source>
</evidence>
<comment type="pathway">
    <text evidence="1 5 6">Protein modification; protein lipoylation via endogenous pathway; protein N(6)-(lipoyl)lysine from octanoyl-[acyl-carrier-protein]: step 1/2.</text>
</comment>
<evidence type="ECO:0000256" key="2">
    <source>
        <dbReference type="ARBA" id="ARBA00022679"/>
    </source>
</evidence>
<name>A0A523QIG5_UNCAE</name>
<gene>
    <name evidence="5 11" type="primary">lipB</name>
    <name evidence="11" type="ORF">E3J95_04515</name>
</gene>
<comment type="caution">
    <text evidence="11">The sequence shown here is derived from an EMBL/GenBank/DDBJ whole genome shotgun (WGS) entry which is preliminary data.</text>
</comment>
<accession>A0A523QIG5</accession>
<feature type="site" description="Lowers pKa of active site Cys" evidence="5 9">
    <location>
        <position position="140"/>
    </location>
</feature>
<evidence type="ECO:0000313" key="12">
    <source>
        <dbReference type="Proteomes" id="UP000320781"/>
    </source>
</evidence>
<dbReference type="HAMAP" id="MF_00013">
    <property type="entry name" value="LipB"/>
    <property type="match status" value="1"/>
</dbReference>
<reference evidence="11 12" key="1">
    <citation type="submission" date="2019-03" db="EMBL/GenBank/DDBJ databases">
        <title>Metabolic potential of uncultured bacteria and archaea associated with petroleum seepage in deep-sea sediments.</title>
        <authorList>
            <person name="Dong X."/>
            <person name="Hubert C."/>
        </authorList>
    </citation>
    <scope>NUCLEOTIDE SEQUENCE [LARGE SCALE GENOMIC DNA]</scope>
    <source>
        <strain evidence="11">E44_bin92</strain>
    </source>
</reference>
<protein>
    <recommendedName>
        <fullName evidence="5 6">Octanoyltransferase</fullName>
        <ecNumber evidence="5 6">2.3.1.181</ecNumber>
    </recommendedName>
    <alternativeName>
        <fullName evidence="5">Lipoate-protein ligase B</fullName>
    </alternativeName>
    <alternativeName>
        <fullName evidence="5">Lipoyl/octanoyl transferase</fullName>
    </alternativeName>
    <alternativeName>
        <fullName evidence="5">Octanoyl-[acyl-carrier-protein]-protein N-octanoyltransferase</fullName>
    </alternativeName>
</protein>
<evidence type="ECO:0000256" key="1">
    <source>
        <dbReference type="ARBA" id="ARBA00004821"/>
    </source>
</evidence>
<dbReference type="PIRSF" id="PIRSF016262">
    <property type="entry name" value="LPLase"/>
    <property type="match status" value="1"/>
</dbReference>
<dbReference type="SUPFAM" id="SSF55681">
    <property type="entry name" value="Class II aaRS and biotin synthetases"/>
    <property type="match status" value="1"/>
</dbReference>
<dbReference type="NCBIfam" id="TIGR00214">
    <property type="entry name" value="lipB"/>
    <property type="match status" value="1"/>
</dbReference>
<dbReference type="GO" id="GO:0009249">
    <property type="term" value="P:protein lipoylation"/>
    <property type="evidence" value="ECO:0007669"/>
    <property type="project" value="InterPro"/>
</dbReference>
<dbReference type="InterPro" id="IPR004143">
    <property type="entry name" value="BPL_LPL_catalytic"/>
</dbReference>
<evidence type="ECO:0000256" key="6">
    <source>
        <dbReference type="PIRNR" id="PIRNR016262"/>
    </source>
</evidence>
<feature type="binding site" evidence="5 8">
    <location>
        <begin position="143"/>
        <end position="145"/>
    </location>
    <ligand>
        <name>substrate</name>
    </ligand>
</feature>
<evidence type="ECO:0000256" key="8">
    <source>
        <dbReference type="PIRSR" id="PIRSR016262-2"/>
    </source>
</evidence>
<dbReference type="CDD" id="cd16444">
    <property type="entry name" value="LipB"/>
    <property type="match status" value="1"/>
</dbReference>
<keyword evidence="2 5" id="KW-0808">Transferase</keyword>
<evidence type="ECO:0000256" key="5">
    <source>
        <dbReference type="HAMAP-Rule" id="MF_00013"/>
    </source>
</evidence>
<keyword evidence="3 5" id="KW-0012">Acyltransferase</keyword>
<comment type="function">
    <text evidence="4 5 6">Catalyzes the transfer of endogenously produced octanoic acid from octanoyl-acyl-carrier-protein onto the lipoyl domains of lipoate-dependent enzymes. Lipoyl-ACP can also act as a substrate although octanoyl-ACP is likely to be the physiological substrate.</text>
</comment>
<evidence type="ECO:0000313" key="11">
    <source>
        <dbReference type="EMBL" id="TES85386.1"/>
    </source>
</evidence>
<feature type="binding site" evidence="5 8">
    <location>
        <begin position="76"/>
        <end position="83"/>
    </location>
    <ligand>
        <name>substrate</name>
    </ligand>
</feature>
<dbReference type="UniPathway" id="UPA00538">
    <property type="reaction ID" value="UER00592"/>
</dbReference>
<dbReference type="Pfam" id="PF21948">
    <property type="entry name" value="LplA-B_cat"/>
    <property type="match status" value="1"/>
</dbReference>
<dbReference type="GO" id="GO:0005737">
    <property type="term" value="C:cytoplasm"/>
    <property type="evidence" value="ECO:0007669"/>
    <property type="project" value="UniProtKB-SubCell"/>
</dbReference>
<dbReference type="InterPro" id="IPR020605">
    <property type="entry name" value="Octanoyltransferase_CS"/>
</dbReference>
<proteinExistence type="inferred from homology"/>